<dbReference type="GO" id="GO:0016829">
    <property type="term" value="F:lyase activity"/>
    <property type="evidence" value="ECO:0007669"/>
    <property type="project" value="UniProtKB-KW"/>
</dbReference>
<dbReference type="Pfam" id="PF14583">
    <property type="entry name" value="Pectate_lyase22"/>
    <property type="match status" value="1"/>
</dbReference>
<keyword evidence="3" id="KW-1185">Reference proteome</keyword>
<sequence>MNPTLVTELNDSNDQLLYFTTSSLTQDDRHLIFISDRTGHPNIFCKELATGEERQLTDNSEGTLKSYVYFNGNFGKGLGKAGICLDSKHGRIYYIQGMEICCVDLSGKKRVLNRLPEHQVTAFTHVSADGKRLCVPTTDSRALEADEFVDDSPGYALEQDGKNEVISNKPNYDIDERVRTENLNSYLRVYDTDTGREIACEKVPRAWITHVQFSPADSNLILYNHEWPSDCGIRRLWLWDGQKHIRLRSENDERSRNDWASHEMWQADGQSIIYHGKYRNGTAFVGKVDPRGEENVEIKLPVQYRRYGHFTAGRLHNNWLVSDGYYHPVGVPENKNWGGEWITLQIIDWEEKRIEWIPLCEHHSFWDSQDSHPHPIFNPSDRAVYFTSNRDGKRAVYRIEIPDAVK</sequence>
<evidence type="ECO:0000313" key="2">
    <source>
        <dbReference type="EMBL" id="MFC4601779.1"/>
    </source>
</evidence>
<dbReference type="RefSeq" id="WP_378102311.1">
    <property type="nucleotide sequence ID" value="NZ_JBHSEP010000030.1"/>
</dbReference>
<dbReference type="InterPro" id="IPR027946">
    <property type="entry name" value="Ogl_dom"/>
</dbReference>
<reference evidence="3" key="1">
    <citation type="journal article" date="2019" name="Int. J. Syst. Evol. Microbiol.">
        <title>The Global Catalogue of Microorganisms (GCM) 10K type strain sequencing project: providing services to taxonomists for standard genome sequencing and annotation.</title>
        <authorList>
            <consortium name="The Broad Institute Genomics Platform"/>
            <consortium name="The Broad Institute Genome Sequencing Center for Infectious Disease"/>
            <person name="Wu L."/>
            <person name="Ma J."/>
        </authorList>
    </citation>
    <scope>NUCLEOTIDE SEQUENCE [LARGE SCALE GENOMIC DNA]</scope>
    <source>
        <strain evidence="3">CCUG 49571</strain>
    </source>
</reference>
<gene>
    <name evidence="2" type="ORF">ACFO3S_26310</name>
</gene>
<dbReference type="Proteomes" id="UP001596028">
    <property type="component" value="Unassembled WGS sequence"/>
</dbReference>
<proteinExistence type="predicted"/>
<dbReference type="PANTHER" id="PTHR36842">
    <property type="entry name" value="PROTEIN TOLB HOMOLOG"/>
    <property type="match status" value="1"/>
</dbReference>
<organism evidence="2 3">
    <name type="scientific">Cohnella hongkongensis</name>
    <dbReference type="NCBI Taxonomy" id="178337"/>
    <lineage>
        <taxon>Bacteria</taxon>
        <taxon>Bacillati</taxon>
        <taxon>Bacillota</taxon>
        <taxon>Bacilli</taxon>
        <taxon>Bacillales</taxon>
        <taxon>Paenibacillaceae</taxon>
        <taxon>Cohnella</taxon>
    </lineage>
</organism>
<dbReference type="Gene3D" id="2.130.10.10">
    <property type="entry name" value="YVTN repeat-like/Quinoprotein amine dehydrogenase"/>
    <property type="match status" value="1"/>
</dbReference>
<evidence type="ECO:0000313" key="3">
    <source>
        <dbReference type="Proteomes" id="UP001596028"/>
    </source>
</evidence>
<evidence type="ECO:0000259" key="1">
    <source>
        <dbReference type="Pfam" id="PF14583"/>
    </source>
</evidence>
<feature type="domain" description="Oligogalacturonate lyase" evidence="1">
    <location>
        <begin position="191"/>
        <end position="405"/>
    </location>
</feature>
<dbReference type="EMBL" id="JBHSEP010000030">
    <property type="protein sequence ID" value="MFC4601779.1"/>
    <property type="molecule type" value="Genomic_DNA"/>
</dbReference>
<protein>
    <submittedName>
        <fullName evidence="2">Oligogalacturonate lyase family protein</fullName>
    </submittedName>
</protein>
<dbReference type="InterPro" id="IPR015943">
    <property type="entry name" value="WD40/YVTN_repeat-like_dom_sf"/>
</dbReference>
<accession>A0ABV9FNJ2</accession>
<dbReference type="SUPFAM" id="SSF82171">
    <property type="entry name" value="DPP6 N-terminal domain-like"/>
    <property type="match status" value="1"/>
</dbReference>
<name>A0ABV9FNJ2_9BACL</name>
<dbReference type="PANTHER" id="PTHR36842:SF1">
    <property type="entry name" value="PROTEIN TOLB"/>
    <property type="match status" value="1"/>
</dbReference>
<comment type="caution">
    <text evidence="2">The sequence shown here is derived from an EMBL/GenBank/DDBJ whole genome shotgun (WGS) entry which is preliminary data.</text>
</comment>
<keyword evidence="2" id="KW-0456">Lyase</keyword>